<evidence type="ECO:0008006" key="4">
    <source>
        <dbReference type="Google" id="ProtNLM"/>
    </source>
</evidence>
<protein>
    <recommendedName>
        <fullName evidence="4">Type II secretion system (T2SS) protein C</fullName>
    </recommendedName>
</protein>
<proteinExistence type="predicted"/>
<accession>A0A2T5VBC6</accession>
<feature type="region of interest" description="Disordered" evidence="1">
    <location>
        <begin position="85"/>
        <end position="107"/>
    </location>
</feature>
<dbReference type="EMBL" id="QAYG01000003">
    <property type="protein sequence ID" value="PTW61058.1"/>
    <property type="molecule type" value="Genomic_DNA"/>
</dbReference>
<evidence type="ECO:0000256" key="1">
    <source>
        <dbReference type="SAM" id="MobiDB-lite"/>
    </source>
</evidence>
<evidence type="ECO:0000313" key="2">
    <source>
        <dbReference type="EMBL" id="PTW61058.1"/>
    </source>
</evidence>
<organism evidence="2 3">
    <name type="scientific">Breoghania corrubedonensis</name>
    <dbReference type="NCBI Taxonomy" id="665038"/>
    <lineage>
        <taxon>Bacteria</taxon>
        <taxon>Pseudomonadati</taxon>
        <taxon>Pseudomonadota</taxon>
        <taxon>Alphaproteobacteria</taxon>
        <taxon>Hyphomicrobiales</taxon>
        <taxon>Stappiaceae</taxon>
        <taxon>Breoghania</taxon>
    </lineage>
</organism>
<reference evidence="2 3" key="1">
    <citation type="submission" date="2018-04" db="EMBL/GenBank/DDBJ databases">
        <title>Genomic Encyclopedia of Archaeal and Bacterial Type Strains, Phase II (KMG-II): from individual species to whole genera.</title>
        <authorList>
            <person name="Goeker M."/>
        </authorList>
    </citation>
    <scope>NUCLEOTIDE SEQUENCE [LARGE SCALE GENOMIC DNA]</scope>
    <source>
        <strain evidence="2 3">DSM 23382</strain>
    </source>
</reference>
<dbReference type="RefSeq" id="WP_107989871.1">
    <property type="nucleotide sequence ID" value="NZ_QAYG01000003.1"/>
</dbReference>
<dbReference type="OrthoDB" id="7875795at2"/>
<keyword evidence="3" id="KW-1185">Reference proteome</keyword>
<dbReference type="AlphaFoldDB" id="A0A2T5VBC6"/>
<dbReference type="Proteomes" id="UP000244081">
    <property type="component" value="Unassembled WGS sequence"/>
</dbReference>
<sequence>MTARLLPALTALVLLVAIALLGLGLVRRLTHETDISPIAENNAGGRGGEVTAGPLPDWEGLDPARYTAIVEAPLFIEGRRMPDDIREAASNAAESEPEPEAPPAAPVAEPDASLLGILIAPEGSKALVASGAQGAETWVVENDRLGDWSVDTIAQDHIILRHESELRRLNMRR</sequence>
<evidence type="ECO:0000313" key="3">
    <source>
        <dbReference type="Proteomes" id="UP000244081"/>
    </source>
</evidence>
<gene>
    <name evidence="2" type="ORF">C8N35_103240</name>
</gene>
<comment type="caution">
    <text evidence="2">The sequence shown here is derived from an EMBL/GenBank/DDBJ whole genome shotgun (WGS) entry which is preliminary data.</text>
</comment>
<name>A0A2T5VBC6_9HYPH</name>